<dbReference type="AlphaFoldDB" id="A0A964RRT6"/>
<sequence>MRRMLLTGHGVLCLVDGIGAAARSKGQILLFALYLNFVAWKRLAFSGLMEIRALYKENALDISAVDEDLLNDWNRLYENSEVVF</sequence>
<evidence type="ECO:0000313" key="2">
    <source>
        <dbReference type="Proteomes" id="UP000656077"/>
    </source>
</evidence>
<protein>
    <submittedName>
        <fullName evidence="1">Uncharacterized protein</fullName>
    </submittedName>
</protein>
<reference evidence="1" key="1">
    <citation type="submission" date="2019-12" db="EMBL/GenBank/DDBJ databases">
        <title>Microbes associate with the intestines of laboratory mice.</title>
        <authorList>
            <person name="Navarre W."/>
            <person name="Wong E."/>
        </authorList>
    </citation>
    <scope>NUCLEOTIDE SEQUENCE</scope>
    <source>
        <strain evidence="1">NM79_F5</strain>
    </source>
</reference>
<organism evidence="1 2">
    <name type="scientific">Clostridium chromiireducens</name>
    <dbReference type="NCBI Taxonomy" id="225345"/>
    <lineage>
        <taxon>Bacteria</taxon>
        <taxon>Bacillati</taxon>
        <taxon>Bacillota</taxon>
        <taxon>Clostridia</taxon>
        <taxon>Eubacteriales</taxon>
        <taxon>Clostridiaceae</taxon>
        <taxon>Clostridium</taxon>
    </lineage>
</organism>
<evidence type="ECO:0000313" key="1">
    <source>
        <dbReference type="EMBL" id="MVX66641.1"/>
    </source>
</evidence>
<name>A0A964RRT6_9CLOT</name>
<accession>A0A964RRT6</accession>
<dbReference type="EMBL" id="WSRQ01000065">
    <property type="protein sequence ID" value="MVX66641.1"/>
    <property type="molecule type" value="Genomic_DNA"/>
</dbReference>
<proteinExistence type="predicted"/>
<dbReference type="Proteomes" id="UP000656077">
    <property type="component" value="Unassembled WGS sequence"/>
</dbReference>
<gene>
    <name evidence="1" type="ORF">GKZ28_23510</name>
</gene>
<comment type="caution">
    <text evidence="1">The sequence shown here is derived from an EMBL/GenBank/DDBJ whole genome shotgun (WGS) entry which is preliminary data.</text>
</comment>